<proteinExistence type="predicted"/>
<dbReference type="Proteomes" id="UP000829998">
    <property type="component" value="Chromosome"/>
</dbReference>
<accession>A0ABY4LY22</accession>
<name>A0ABY4LY22_9FLAO</name>
<gene>
    <name evidence="1" type="ORF">M0M44_11665</name>
</gene>
<evidence type="ECO:0008006" key="3">
    <source>
        <dbReference type="Google" id="ProtNLM"/>
    </source>
</evidence>
<keyword evidence="2" id="KW-1185">Reference proteome</keyword>
<organism evidence="1 2">
    <name type="scientific">Flavobacterium humidisoli</name>
    <dbReference type="NCBI Taxonomy" id="2937442"/>
    <lineage>
        <taxon>Bacteria</taxon>
        <taxon>Pseudomonadati</taxon>
        <taxon>Bacteroidota</taxon>
        <taxon>Flavobacteriia</taxon>
        <taxon>Flavobacteriales</taxon>
        <taxon>Flavobacteriaceae</taxon>
        <taxon>Flavobacterium</taxon>
    </lineage>
</organism>
<dbReference type="RefSeq" id="WP_248729916.1">
    <property type="nucleotide sequence ID" value="NZ_CP096829.1"/>
</dbReference>
<protein>
    <recommendedName>
        <fullName evidence="3">Anti-bacteriophage protein A/HamA C-terminal domain-containing protein</fullName>
    </recommendedName>
</protein>
<sequence>MENLDKYILDIMYDEAKLNYLFQKDIPCTKKMRILQLCRFVDNEFINRESEVDESEIKKVIKDNADLQSYYTFFAEALLARLNIDYVDTELVSGVISVKDNAKKVSTGADVCMFSDASLVMGEAKFYGKLYGGTYNIIKDNSFKSKLEDYIKNLLSSDTEIILKGITGDICEKTSDEIKKLPLILSGFVLHTKEEDKHYTKSYNTVDKIKIAGFPSNYKVHLYHLPVESKEQLIYKAQRTALDLIIKLRS</sequence>
<reference evidence="1 2" key="1">
    <citation type="submission" date="2022-04" db="EMBL/GenBank/DDBJ databases">
        <authorList>
            <person name="Ra J.-S."/>
            <person name="Kim S.-B."/>
        </authorList>
    </citation>
    <scope>NUCLEOTIDE SEQUENCE [LARGE SCALE GENOMIC DNA]</scope>
    <source>
        <strain evidence="1 2">MMS21-Er5</strain>
    </source>
</reference>
<dbReference type="EMBL" id="CP096829">
    <property type="protein sequence ID" value="UPZ17978.1"/>
    <property type="molecule type" value="Genomic_DNA"/>
</dbReference>
<evidence type="ECO:0000313" key="1">
    <source>
        <dbReference type="EMBL" id="UPZ17978.1"/>
    </source>
</evidence>
<evidence type="ECO:0000313" key="2">
    <source>
        <dbReference type="Proteomes" id="UP000829998"/>
    </source>
</evidence>